<dbReference type="Pfam" id="PF25023">
    <property type="entry name" value="TEN_YD-shell"/>
    <property type="match status" value="1"/>
</dbReference>
<keyword evidence="3" id="KW-1015">Disulfide bond</keyword>
<evidence type="ECO:0000256" key="2">
    <source>
        <dbReference type="ARBA" id="ARBA00022737"/>
    </source>
</evidence>
<organism evidence="8 9">
    <name type="scientific">Paenibacillus soyae</name>
    <dbReference type="NCBI Taxonomy" id="2969249"/>
    <lineage>
        <taxon>Bacteria</taxon>
        <taxon>Bacillati</taxon>
        <taxon>Bacillota</taxon>
        <taxon>Bacilli</taxon>
        <taxon>Bacillales</taxon>
        <taxon>Paenibacillaceae</taxon>
        <taxon>Paenibacillus</taxon>
    </lineage>
</organism>
<evidence type="ECO:0000256" key="4">
    <source>
        <dbReference type="SAM" id="MobiDB-lite"/>
    </source>
</evidence>
<protein>
    <submittedName>
        <fullName evidence="8">S-layer homology domain-containing protein</fullName>
    </submittedName>
</protein>
<feature type="domain" description="Fibronectin type-III" evidence="6">
    <location>
        <begin position="464"/>
        <end position="554"/>
    </location>
</feature>
<dbReference type="CDD" id="cd00063">
    <property type="entry name" value="FN3"/>
    <property type="match status" value="1"/>
</dbReference>
<feature type="chain" id="PRO_5040982141" evidence="5">
    <location>
        <begin position="32"/>
        <end position="2488"/>
    </location>
</feature>
<dbReference type="PANTHER" id="PTHR11219">
    <property type="entry name" value="TENEURIN AND N-ACETYLGLUCOSAMINE-1-PHOSPHODIESTER ALPHA-N-ACETYLGLUCOSAMINIDASE"/>
    <property type="match status" value="1"/>
</dbReference>
<dbReference type="PROSITE" id="PS51272">
    <property type="entry name" value="SLH"/>
    <property type="match status" value="2"/>
</dbReference>
<dbReference type="PANTHER" id="PTHR11219:SF69">
    <property type="entry name" value="TENEURIN-A"/>
    <property type="match status" value="1"/>
</dbReference>
<comment type="caution">
    <text evidence="8">The sequence shown here is derived from an EMBL/GenBank/DDBJ whole genome shotgun (WGS) entry which is preliminary data.</text>
</comment>
<dbReference type="InterPro" id="IPR056820">
    <property type="entry name" value="TEN_TTR-like"/>
</dbReference>
<dbReference type="PROSITE" id="PS50853">
    <property type="entry name" value="FN3"/>
    <property type="match status" value="1"/>
</dbReference>
<evidence type="ECO:0000259" key="7">
    <source>
        <dbReference type="PROSITE" id="PS51272"/>
    </source>
</evidence>
<evidence type="ECO:0000256" key="3">
    <source>
        <dbReference type="ARBA" id="ARBA00023157"/>
    </source>
</evidence>
<proteinExistence type="predicted"/>
<dbReference type="SUPFAM" id="SSF49265">
    <property type="entry name" value="Fibronectin type III"/>
    <property type="match status" value="1"/>
</dbReference>
<evidence type="ECO:0000256" key="1">
    <source>
        <dbReference type="ARBA" id="ARBA00022536"/>
    </source>
</evidence>
<dbReference type="NCBIfam" id="TIGR03696">
    <property type="entry name" value="Rhs_assc_core"/>
    <property type="match status" value="1"/>
</dbReference>
<dbReference type="Proteomes" id="UP001141950">
    <property type="component" value="Unassembled WGS sequence"/>
</dbReference>
<dbReference type="Pfam" id="PF25020">
    <property type="entry name" value="TTR_TEN1-4"/>
    <property type="match status" value="1"/>
</dbReference>
<accession>A0A9X2MT20</accession>
<dbReference type="InterPro" id="IPR006530">
    <property type="entry name" value="YD"/>
</dbReference>
<dbReference type="InterPro" id="IPR001119">
    <property type="entry name" value="SLH_dom"/>
</dbReference>
<dbReference type="Pfam" id="PF00395">
    <property type="entry name" value="SLH"/>
    <property type="match status" value="2"/>
</dbReference>
<evidence type="ECO:0000313" key="8">
    <source>
        <dbReference type="EMBL" id="MCR2805935.1"/>
    </source>
</evidence>
<dbReference type="InterPro" id="IPR013783">
    <property type="entry name" value="Ig-like_fold"/>
</dbReference>
<gene>
    <name evidence="8" type="ORF">NQZ67_18795</name>
</gene>
<keyword evidence="9" id="KW-1185">Reference proteome</keyword>
<feature type="signal peptide" evidence="5">
    <location>
        <begin position="1"/>
        <end position="31"/>
    </location>
</feature>
<dbReference type="InterPro" id="IPR051216">
    <property type="entry name" value="Teneurin"/>
</dbReference>
<dbReference type="Gene3D" id="2.180.10.10">
    <property type="entry name" value="RHS repeat-associated core"/>
    <property type="match status" value="2"/>
</dbReference>
<dbReference type="InterPro" id="IPR003961">
    <property type="entry name" value="FN3_dom"/>
</dbReference>
<keyword evidence="2" id="KW-0677">Repeat</keyword>
<dbReference type="InterPro" id="IPR036116">
    <property type="entry name" value="FN3_sf"/>
</dbReference>
<keyword evidence="5" id="KW-0732">Signal</keyword>
<dbReference type="InterPro" id="IPR008969">
    <property type="entry name" value="CarboxyPept-like_regulatory"/>
</dbReference>
<evidence type="ECO:0000259" key="6">
    <source>
        <dbReference type="PROSITE" id="PS50853"/>
    </source>
</evidence>
<evidence type="ECO:0000313" key="9">
    <source>
        <dbReference type="Proteomes" id="UP001141950"/>
    </source>
</evidence>
<dbReference type="SMART" id="SM00060">
    <property type="entry name" value="FN3"/>
    <property type="match status" value="1"/>
</dbReference>
<dbReference type="Pfam" id="PF00041">
    <property type="entry name" value="fn3"/>
    <property type="match status" value="1"/>
</dbReference>
<dbReference type="Gene3D" id="2.60.40.1120">
    <property type="entry name" value="Carboxypeptidase-like, regulatory domain"/>
    <property type="match status" value="1"/>
</dbReference>
<dbReference type="SUPFAM" id="SSF63829">
    <property type="entry name" value="Calcium-dependent phosphotriesterase"/>
    <property type="match status" value="1"/>
</dbReference>
<dbReference type="RefSeq" id="WP_257448924.1">
    <property type="nucleotide sequence ID" value="NZ_JANIPJ010000014.1"/>
</dbReference>
<feature type="region of interest" description="Disordered" evidence="4">
    <location>
        <begin position="408"/>
        <end position="471"/>
    </location>
</feature>
<feature type="domain" description="SLH" evidence="7">
    <location>
        <begin position="35"/>
        <end position="98"/>
    </location>
</feature>
<dbReference type="InterPro" id="IPR056823">
    <property type="entry name" value="TEN-like_YD-shell"/>
</dbReference>
<feature type="domain" description="SLH" evidence="7">
    <location>
        <begin position="146"/>
        <end position="209"/>
    </location>
</feature>
<dbReference type="SUPFAM" id="SSF49464">
    <property type="entry name" value="Carboxypeptidase regulatory domain-like"/>
    <property type="match status" value="1"/>
</dbReference>
<dbReference type="NCBIfam" id="TIGR01643">
    <property type="entry name" value="YD_repeat_2x"/>
    <property type="match status" value="4"/>
</dbReference>
<dbReference type="EMBL" id="JANIPJ010000014">
    <property type="protein sequence ID" value="MCR2805935.1"/>
    <property type="molecule type" value="Genomic_DNA"/>
</dbReference>
<keyword evidence="1" id="KW-0245">EGF-like domain</keyword>
<sequence>MRKKHRLARAVLVFLCLLLLMPAGWPTGAEAASSGWKPAKGEKLPSWAEEEIKELGAEGIIRGYADGLFKPERTVTRDELLTLLLRLDGSKGSVQNEELASIVKEAITNKVPFGAYDGKKPATRQEAAYFIGELLQLGTDSNNNQAKTYRDGGRIPEWADEAVQAVSSEEWLQGYEDGTFRGEAVLTRAQAAVIIYRIWEWMQERKLHLMAAHVSDQAGMPLQDAVVTTHEKGKQAVSRWGRTNALGLYWTFAPYGKLELNGWKGTKIANEAATFSRSNRLFRLEAGEAAIIQGKLKQADGQHAAGYAAVFTTNPTFFAVTGPDGGFRAYVLPNREYELTLIEDQVIQNRLETAGTPDNVLGYSDIPASLKLIGKPKPQQKECDCQYNELQGTIKAPAAGETLNLGTFSFTDTRVPGGGQPGPSTVPTTGPTATATPTATVSPSPTATATATATSSPNPSGSPTPSTPTGLAGEAFNASVALSWSANGAAGYRVYRSMDGGATWDAGTDIGASASRTVTGLSNGTTYAFAVTAYNTAGSESPRSASITLTPAAGEVQLPPDPATIAEQLPLTGPATMADMSAFLYEGEDPIQSGVATGAIELDRIAVLRGKVLDADNRPLPGVKVSVLGHGELGQTYTRADGMFDLAVNGGGELTVEYEREGFMEAQRKIETNWEEFEELPDVTLLAYDTKVTTIGLNGSGVYQVAQSSPVSDADGTRQGTLIVPPGTSATMKLPDGTERWLPEIHFRATEYTVGENGLSAMPGELPSFVGYTYAVELSADEAIEADATEVTFSKPLYYYVDNFLEFPVGETVPIGYYDREAANWVPSDNGVIIGIVDTAGGMASVDVDGDGAADDGAELTAIGMTEEERVELAKLYSAGKSLWRVPIAHFTPWDCNWPYGPPADAINPPNREPRAKIEKEKDPCPEKGSIIGCQDQSLGERLPVAGTNLDLMYQSKRTEGYADKSSLDIPLSDDTELPDSLRSISATVRIAGRTFTRSFAPQPNLSYTFQWDGRDAYGRMLVGSQPYEVTVDYHWNIQYYASPESFQASFARLGDTATVIGSRGLQTIRTSKSWEGALVSPANPYEEAGIGGWSFDNWHVYDPDTNMLTLGDGRFRILPGYMTDAFELRYKKDPSAAESAVLSQDYGVSDLIVGGDGKVTFTANKGYSGRVELFQLERNGAVNRIDSFANKAWFEIMVDDADNLYSLDISYETIYRKKPSDLQWTRIAGIGNTTDDYSSNLDGKIAVDTDLIDPRNLEMGPDGSLYFIDYQTLHKLDPDGVLTALGARDTWGTDSGAATKTNIGNVTEFQFGADGSIYLLDSKWCNSPGCYRSRIRELTPEGTLTHIAGDVFTTAKNISDGIKATEAVFYASDLVVGPNGELYFVEPDQNKLYTITPDGILQEVLSDFMANVQRKVVNENGATGGKVPISLLGIGPEGEFYMGVQHRNTKGGRLFYRVDASHYRIPSEDGMQIYEFDQETGRHVMTRSALTGVVETSFGYDAEGRLISVTDRYGNVTAVERNAQGDPTAIVAPGGQRTSLSLSDSGELASIVNPAGEAFAMTYGDGLLTELTNPKQETSRYRYDELGFLVEAVNAKGGVKTLERSIAGNAEIVTFTDPNGRATRYETSANEASTVHTTTDSSGYKTVTESAAGRTETATLPDGTVIRKTFGIDPRWGRLTPYVTQLTYTSPDGTTTSFQEQRSAVMDASGMLQSYTVRHTVNGDISTIHYDAAADKFTQTTAEGVVTETYLNAKDQVARVAWPGTTLHPIEYAYDGAGRIERIVQGEKFVAYTYNAQGLIEKEEDAHGSVKSYTYDEAGRILSVTTPGSKTYGQTYDELGQLTGLTMPDGSGYGQTYNALGQFEGFGPQESAPWTESEYDHGGSITESRLASGRTVSHVLETEGGRRPIAMNDADILRTFSYEGSSDFAAAIVSAMPADAARNQSIAYGYSGENVSSMELSGKVNASFAYDYDDFFNLTAMNMTIGDTVASTAMQYDRDDNLTRYGPFQFARSGPLRAVGSMSDGAMDIRLGYDEYGKLASTAYVLQGNEVYREEYAYDLRGFVTDVTIRSASGTETVHYDYDADGQLTGVTRTDGGGVTTTEAYAYDVNKNRVSSQLGAAEALTSTYGNNGVLQQVGDVAYVFDADGYMTARGADAFRYGARGELLEATISGVTYKYTYDGLGRRVAKDDGEGRSTGYVYGNPEAPNLLTASVAPDGAVTQYYYNEMGLLIGMETAGTRYYVIADAVGTPSKVLDTGGALVKELRYDGFGRLLSDSNPAFELVIGYAGGIEDRDTGLVRFGARDYDPLSGRWTARDPLLLESGQANMYAYVNNNPIMFRDPCGQFCVGGSVYSGVGGGGKVCISHEGVSACAEVGFGVGGGTEISPFEGISKNELTMEITGKATLGVVNLTAGYKFAYDFDTGCRGDGIIAKAEAGPFSYDAMSPEESAVSGENDSMKSKVKDLLKKNGFKAEAAVKTKFCRNLKW</sequence>
<feature type="compositionally biased region" description="Low complexity" evidence="4">
    <location>
        <begin position="422"/>
        <end position="459"/>
    </location>
</feature>
<dbReference type="InterPro" id="IPR015943">
    <property type="entry name" value="WD40/YVTN_repeat-like_dom_sf"/>
</dbReference>
<dbReference type="Gene3D" id="2.130.10.10">
    <property type="entry name" value="YVTN repeat-like/Quinoprotein amine dehydrogenase"/>
    <property type="match status" value="1"/>
</dbReference>
<dbReference type="Gene3D" id="2.60.40.10">
    <property type="entry name" value="Immunoglobulins"/>
    <property type="match status" value="1"/>
</dbReference>
<dbReference type="InterPro" id="IPR022385">
    <property type="entry name" value="Rhs_assc_core"/>
</dbReference>
<evidence type="ECO:0000256" key="5">
    <source>
        <dbReference type="SAM" id="SignalP"/>
    </source>
</evidence>
<reference evidence="8" key="1">
    <citation type="submission" date="2022-08" db="EMBL/GenBank/DDBJ databases">
        <title>The genomic sequence of strain Paenibacillus sp. SCIV0701.</title>
        <authorList>
            <person name="Zhao H."/>
        </authorList>
    </citation>
    <scope>NUCLEOTIDE SEQUENCE</scope>
    <source>
        <strain evidence="8">SCIV0701</strain>
    </source>
</reference>
<name>A0A9X2MT20_9BACL</name>